<name>A0A9D4MIG6_DREPO</name>
<dbReference type="EMBL" id="JAIWYP010000001">
    <property type="protein sequence ID" value="KAH3877925.1"/>
    <property type="molecule type" value="Genomic_DNA"/>
</dbReference>
<protein>
    <submittedName>
        <fullName evidence="1">Uncharacterized protein</fullName>
    </submittedName>
</protein>
<organism evidence="1 2">
    <name type="scientific">Dreissena polymorpha</name>
    <name type="common">Zebra mussel</name>
    <name type="synonym">Mytilus polymorpha</name>
    <dbReference type="NCBI Taxonomy" id="45954"/>
    <lineage>
        <taxon>Eukaryota</taxon>
        <taxon>Metazoa</taxon>
        <taxon>Spiralia</taxon>
        <taxon>Lophotrochozoa</taxon>
        <taxon>Mollusca</taxon>
        <taxon>Bivalvia</taxon>
        <taxon>Autobranchia</taxon>
        <taxon>Heteroconchia</taxon>
        <taxon>Euheterodonta</taxon>
        <taxon>Imparidentia</taxon>
        <taxon>Neoheterodontei</taxon>
        <taxon>Myida</taxon>
        <taxon>Dreissenoidea</taxon>
        <taxon>Dreissenidae</taxon>
        <taxon>Dreissena</taxon>
    </lineage>
</organism>
<reference evidence="1" key="2">
    <citation type="submission" date="2020-11" db="EMBL/GenBank/DDBJ databases">
        <authorList>
            <person name="McCartney M.A."/>
            <person name="Auch B."/>
            <person name="Kono T."/>
            <person name="Mallez S."/>
            <person name="Becker A."/>
            <person name="Gohl D.M."/>
            <person name="Silverstein K.A.T."/>
            <person name="Koren S."/>
            <person name="Bechman K.B."/>
            <person name="Herman A."/>
            <person name="Abrahante J.E."/>
            <person name="Garbe J."/>
        </authorList>
    </citation>
    <scope>NUCLEOTIDE SEQUENCE</scope>
    <source>
        <strain evidence="1">Duluth1</strain>
        <tissue evidence="1">Whole animal</tissue>
    </source>
</reference>
<accession>A0A9D4MIG6</accession>
<reference evidence="1" key="1">
    <citation type="journal article" date="2019" name="bioRxiv">
        <title>The Genome of the Zebra Mussel, Dreissena polymorpha: A Resource for Invasive Species Research.</title>
        <authorList>
            <person name="McCartney M.A."/>
            <person name="Auch B."/>
            <person name="Kono T."/>
            <person name="Mallez S."/>
            <person name="Zhang Y."/>
            <person name="Obille A."/>
            <person name="Becker A."/>
            <person name="Abrahante J.E."/>
            <person name="Garbe J."/>
            <person name="Badalamenti J.P."/>
            <person name="Herman A."/>
            <person name="Mangelson H."/>
            <person name="Liachko I."/>
            <person name="Sullivan S."/>
            <person name="Sone E.D."/>
            <person name="Koren S."/>
            <person name="Silverstein K.A.T."/>
            <person name="Beckman K.B."/>
            <person name="Gohl D.M."/>
        </authorList>
    </citation>
    <scope>NUCLEOTIDE SEQUENCE</scope>
    <source>
        <strain evidence="1">Duluth1</strain>
        <tissue evidence="1">Whole animal</tissue>
    </source>
</reference>
<gene>
    <name evidence="1" type="ORF">DPMN_001805</name>
</gene>
<dbReference type="AlphaFoldDB" id="A0A9D4MIG6"/>
<dbReference type="Proteomes" id="UP000828390">
    <property type="component" value="Unassembled WGS sequence"/>
</dbReference>
<evidence type="ECO:0000313" key="1">
    <source>
        <dbReference type="EMBL" id="KAH3877925.1"/>
    </source>
</evidence>
<evidence type="ECO:0000313" key="2">
    <source>
        <dbReference type="Proteomes" id="UP000828390"/>
    </source>
</evidence>
<keyword evidence="2" id="KW-1185">Reference proteome</keyword>
<sequence length="263" mass="30342">MEERHEMLFNLRRNRGKSLEVRYLKRLRGLIPTLRNHIPLVITAITNDSFTPECCVYILSLLHNEHYHADAAQQRNLVSFVSVFQEDKSVKASSLYSHFFALYFLPASCYSTQCISEEETGFLDAAILLQTIEMVSEGPFNERWSKEQRLQPLRSLYFAGATIQKQRRRMTAIDAIDEIEPGDAIVFNYRGKDHEVYNGVDIIDSPTVVERAKARLGEDRNDRNYNTSRHLVEWAKGFESKLQVKVALAPLIHVFVTILEAFD</sequence>
<proteinExistence type="predicted"/>
<comment type="caution">
    <text evidence="1">The sequence shown here is derived from an EMBL/GenBank/DDBJ whole genome shotgun (WGS) entry which is preliminary data.</text>
</comment>